<evidence type="ECO:0000259" key="2">
    <source>
        <dbReference type="Pfam" id="PF12804"/>
    </source>
</evidence>
<dbReference type="Pfam" id="PF12804">
    <property type="entry name" value="NTP_transf_3"/>
    <property type="match status" value="1"/>
</dbReference>
<proteinExistence type="predicted"/>
<dbReference type="PANTHER" id="PTHR43777">
    <property type="entry name" value="MOLYBDENUM COFACTOR CYTIDYLYLTRANSFERASE"/>
    <property type="match status" value="1"/>
</dbReference>
<protein>
    <submittedName>
        <fullName evidence="3">Nucleotidyltransferase family protein</fullName>
    </submittedName>
</protein>
<keyword evidence="4" id="KW-1185">Reference proteome</keyword>
<dbReference type="InterPro" id="IPR029044">
    <property type="entry name" value="Nucleotide-diphossugar_trans"/>
</dbReference>
<dbReference type="InterPro" id="IPR025877">
    <property type="entry name" value="MobA-like_NTP_Trfase"/>
</dbReference>
<dbReference type="CDD" id="cd04182">
    <property type="entry name" value="GT_2_like_f"/>
    <property type="match status" value="1"/>
</dbReference>
<dbReference type="EMBL" id="JALNMH010000001">
    <property type="protein sequence ID" value="MCK7592353.1"/>
    <property type="molecule type" value="Genomic_DNA"/>
</dbReference>
<sequence>MQTEPDHAVVVLAAGQSRRLGQPKQLLRRDGETLIRRALRLALATRPGLLRVILPPGRADWVAGSGAEVLSASGSLGDSLRVGLADLDGRAGRALLLPCDLPRLRADSLQQLLRAARRAPSGIAVSTHQDRPGIPVVIPAPFAAWRQRLEGSGGLGGTLAALPATQLGWVEDEGLCSDLDTPADLHIARTSGWIDPADAPDADGSRSLS</sequence>
<dbReference type="RefSeq" id="WP_248204461.1">
    <property type="nucleotide sequence ID" value="NZ_JALNMH010000001.1"/>
</dbReference>
<reference evidence="3" key="1">
    <citation type="submission" date="2022-04" db="EMBL/GenBank/DDBJ databases">
        <title>Lysobacter sp. CAU 1642 isolated from sea sand.</title>
        <authorList>
            <person name="Kim W."/>
        </authorList>
    </citation>
    <scope>NUCLEOTIDE SEQUENCE</scope>
    <source>
        <strain evidence="3">CAU 1642</strain>
    </source>
</reference>
<dbReference type="Gene3D" id="3.90.550.10">
    <property type="entry name" value="Spore Coat Polysaccharide Biosynthesis Protein SpsA, Chain A"/>
    <property type="match status" value="1"/>
</dbReference>
<keyword evidence="1" id="KW-0460">Magnesium</keyword>
<evidence type="ECO:0000256" key="1">
    <source>
        <dbReference type="ARBA" id="ARBA00022842"/>
    </source>
</evidence>
<name>A0ABT0GCT7_9GAMM</name>
<organism evidence="3 4">
    <name type="scientific">Pseudomarimonas salicorniae</name>
    <dbReference type="NCBI Taxonomy" id="2933270"/>
    <lineage>
        <taxon>Bacteria</taxon>
        <taxon>Pseudomonadati</taxon>
        <taxon>Pseudomonadota</taxon>
        <taxon>Gammaproteobacteria</taxon>
        <taxon>Lysobacterales</taxon>
        <taxon>Lysobacteraceae</taxon>
        <taxon>Pseudomarimonas</taxon>
    </lineage>
</organism>
<evidence type="ECO:0000313" key="3">
    <source>
        <dbReference type="EMBL" id="MCK7592353.1"/>
    </source>
</evidence>
<dbReference type="Proteomes" id="UP001431449">
    <property type="component" value="Unassembled WGS sequence"/>
</dbReference>
<gene>
    <name evidence="3" type="ORF">M0G41_01570</name>
</gene>
<dbReference type="SUPFAM" id="SSF53448">
    <property type="entry name" value="Nucleotide-diphospho-sugar transferases"/>
    <property type="match status" value="1"/>
</dbReference>
<accession>A0ABT0GCT7</accession>
<evidence type="ECO:0000313" key="4">
    <source>
        <dbReference type="Proteomes" id="UP001431449"/>
    </source>
</evidence>
<comment type="caution">
    <text evidence="3">The sequence shown here is derived from an EMBL/GenBank/DDBJ whole genome shotgun (WGS) entry which is preliminary data.</text>
</comment>
<dbReference type="PANTHER" id="PTHR43777:SF1">
    <property type="entry name" value="MOLYBDENUM COFACTOR CYTIDYLYLTRANSFERASE"/>
    <property type="match status" value="1"/>
</dbReference>
<feature type="domain" description="MobA-like NTP transferase" evidence="2">
    <location>
        <begin position="9"/>
        <end position="160"/>
    </location>
</feature>